<dbReference type="EMBL" id="JARBJD010000010">
    <property type="protein sequence ID" value="KAK2962677.1"/>
    <property type="molecule type" value="Genomic_DNA"/>
</dbReference>
<gene>
    <name evidence="2" type="ORF">BLNAU_2510</name>
</gene>
<sequence length="106" mass="11601">MVGTSCDTLGIGTQQDFLRTLSQETIRRTSHTGHSDCAMPSSHVDHPPHAQPVSLSSPVHTLLSLHLTGHSRTRTRQRNAYGAGLWYVSRGRARDRSSQPPTSSGR</sequence>
<keyword evidence="3" id="KW-1185">Reference proteome</keyword>
<proteinExistence type="predicted"/>
<protein>
    <submittedName>
        <fullName evidence="2">Uncharacterized protein</fullName>
    </submittedName>
</protein>
<feature type="region of interest" description="Disordered" evidence="1">
    <location>
        <begin position="68"/>
        <end position="106"/>
    </location>
</feature>
<reference evidence="2 3" key="1">
    <citation type="journal article" date="2022" name="bioRxiv">
        <title>Genomics of Preaxostyla Flagellates Illuminates Evolutionary Transitions and the Path Towards Mitochondrial Loss.</title>
        <authorList>
            <person name="Novak L.V.F."/>
            <person name="Treitli S.C."/>
            <person name="Pyrih J."/>
            <person name="Halakuc P."/>
            <person name="Pipaliya S.V."/>
            <person name="Vacek V."/>
            <person name="Brzon O."/>
            <person name="Soukal P."/>
            <person name="Eme L."/>
            <person name="Dacks J.B."/>
            <person name="Karnkowska A."/>
            <person name="Elias M."/>
            <person name="Hampl V."/>
        </authorList>
    </citation>
    <scope>NUCLEOTIDE SEQUENCE [LARGE SCALE GENOMIC DNA]</scope>
    <source>
        <strain evidence="2">NAU3</strain>
        <tissue evidence="2">Gut</tissue>
    </source>
</reference>
<feature type="region of interest" description="Disordered" evidence="1">
    <location>
        <begin position="28"/>
        <end position="55"/>
    </location>
</feature>
<evidence type="ECO:0000256" key="1">
    <source>
        <dbReference type="SAM" id="MobiDB-lite"/>
    </source>
</evidence>
<accession>A0ABQ9YFZ8</accession>
<evidence type="ECO:0000313" key="3">
    <source>
        <dbReference type="Proteomes" id="UP001281761"/>
    </source>
</evidence>
<name>A0ABQ9YFZ8_9EUKA</name>
<comment type="caution">
    <text evidence="2">The sequence shown here is derived from an EMBL/GenBank/DDBJ whole genome shotgun (WGS) entry which is preliminary data.</text>
</comment>
<evidence type="ECO:0000313" key="2">
    <source>
        <dbReference type="EMBL" id="KAK2962677.1"/>
    </source>
</evidence>
<dbReference type="Proteomes" id="UP001281761">
    <property type="component" value="Unassembled WGS sequence"/>
</dbReference>
<organism evidence="2 3">
    <name type="scientific">Blattamonas nauphoetae</name>
    <dbReference type="NCBI Taxonomy" id="2049346"/>
    <lineage>
        <taxon>Eukaryota</taxon>
        <taxon>Metamonada</taxon>
        <taxon>Preaxostyla</taxon>
        <taxon>Oxymonadida</taxon>
        <taxon>Blattamonas</taxon>
    </lineage>
</organism>